<keyword evidence="3" id="KW-0238">DNA-binding</keyword>
<evidence type="ECO:0000256" key="3">
    <source>
        <dbReference type="ARBA" id="ARBA00023125"/>
    </source>
</evidence>
<protein>
    <submittedName>
        <fullName evidence="6">LysR family transcriptional regulator</fullName>
    </submittedName>
</protein>
<keyword evidence="7" id="KW-1185">Reference proteome</keyword>
<dbReference type="CDD" id="cd08438">
    <property type="entry name" value="PBP2_CidR"/>
    <property type="match status" value="1"/>
</dbReference>
<name>A0A8E2IBH7_9BACI</name>
<reference evidence="6 7" key="1">
    <citation type="submission" date="2017-01" db="EMBL/GenBank/DDBJ databases">
        <title>Draft genome sequence of Bacillus oleronius.</title>
        <authorList>
            <person name="Allam M."/>
        </authorList>
    </citation>
    <scope>NUCLEOTIDE SEQUENCE [LARGE SCALE GENOMIC DNA]</scope>
    <source>
        <strain evidence="6 7">DSM 9356</strain>
    </source>
</reference>
<evidence type="ECO:0000256" key="2">
    <source>
        <dbReference type="ARBA" id="ARBA00023015"/>
    </source>
</evidence>
<dbReference type="RefSeq" id="WP_058006197.1">
    <property type="nucleotide sequence ID" value="NZ_CP065424.1"/>
</dbReference>
<dbReference type="InterPro" id="IPR000847">
    <property type="entry name" value="LysR_HTH_N"/>
</dbReference>
<sequence>MDIKHLQYFLEVAKYNSFSLAAEHLYITQPTISKMIKNLEKELGVSLFDRSKKKLTLTDAGQIILEQAKLIDLAFHNLETELDNLLELKKGHIRIGIPPIFDAQFLLQLIGRFHEKYPGITFEFGEDGSKKIEEDVHNNHLDVGVIVLPTNNELFLHFPLMEEDLKLIIHPSHPLAQKTEVHLVELASEPFILFNKDFALHDRIISSCNSVGFNPHVISKSSQWSFIEEMVSWNLGVSLLPESICRHLSKNVKAISIKNPSIRWELAIIWNKNQYLSYAAKEWLQFTKKHLS</sequence>
<accession>A0A8E2IBH7</accession>
<dbReference type="PANTHER" id="PTHR30419:SF8">
    <property type="entry name" value="NITROGEN ASSIMILATION TRANSCRIPTIONAL ACTIVATOR-RELATED"/>
    <property type="match status" value="1"/>
</dbReference>
<dbReference type="SUPFAM" id="SSF46785">
    <property type="entry name" value="Winged helix' DNA-binding domain"/>
    <property type="match status" value="1"/>
</dbReference>
<dbReference type="GO" id="GO:0003677">
    <property type="term" value="F:DNA binding"/>
    <property type="evidence" value="ECO:0007669"/>
    <property type="project" value="UniProtKB-KW"/>
</dbReference>
<evidence type="ECO:0000256" key="4">
    <source>
        <dbReference type="ARBA" id="ARBA00023163"/>
    </source>
</evidence>
<organism evidence="6 7">
    <name type="scientific">Heyndrickxia oleronia</name>
    <dbReference type="NCBI Taxonomy" id="38875"/>
    <lineage>
        <taxon>Bacteria</taxon>
        <taxon>Bacillati</taxon>
        <taxon>Bacillota</taxon>
        <taxon>Bacilli</taxon>
        <taxon>Bacillales</taxon>
        <taxon>Bacillaceae</taxon>
        <taxon>Heyndrickxia</taxon>
    </lineage>
</organism>
<gene>
    <name evidence="6" type="ORF">BWZ43_18720</name>
</gene>
<dbReference type="NCBIfam" id="NF047520">
    <property type="entry name" value="trans_act_CidR"/>
    <property type="match status" value="1"/>
</dbReference>
<dbReference type="InterPro" id="IPR036388">
    <property type="entry name" value="WH-like_DNA-bd_sf"/>
</dbReference>
<dbReference type="EMBL" id="MTLA01000253">
    <property type="protein sequence ID" value="OOP66886.1"/>
    <property type="molecule type" value="Genomic_DNA"/>
</dbReference>
<dbReference type="PANTHER" id="PTHR30419">
    <property type="entry name" value="HTH-TYPE TRANSCRIPTIONAL REGULATOR YBHD"/>
    <property type="match status" value="1"/>
</dbReference>
<dbReference type="PROSITE" id="PS50931">
    <property type="entry name" value="HTH_LYSR"/>
    <property type="match status" value="1"/>
</dbReference>
<dbReference type="Proteomes" id="UP000189761">
    <property type="component" value="Unassembled WGS sequence"/>
</dbReference>
<keyword evidence="4" id="KW-0804">Transcription</keyword>
<evidence type="ECO:0000313" key="7">
    <source>
        <dbReference type="Proteomes" id="UP000189761"/>
    </source>
</evidence>
<dbReference type="Gene3D" id="3.40.190.290">
    <property type="match status" value="1"/>
</dbReference>
<comment type="similarity">
    <text evidence="1">Belongs to the LysR transcriptional regulatory family.</text>
</comment>
<evidence type="ECO:0000313" key="6">
    <source>
        <dbReference type="EMBL" id="OOP66886.1"/>
    </source>
</evidence>
<dbReference type="Pfam" id="PF00126">
    <property type="entry name" value="HTH_1"/>
    <property type="match status" value="1"/>
</dbReference>
<proteinExistence type="inferred from homology"/>
<keyword evidence="2" id="KW-0805">Transcription regulation</keyword>
<dbReference type="InterPro" id="IPR050950">
    <property type="entry name" value="HTH-type_LysR_regulators"/>
</dbReference>
<feature type="domain" description="HTH lysR-type" evidence="5">
    <location>
        <begin position="1"/>
        <end position="58"/>
    </location>
</feature>
<dbReference type="AlphaFoldDB" id="A0A8E2IBH7"/>
<dbReference type="Gene3D" id="1.10.10.10">
    <property type="entry name" value="Winged helix-like DNA-binding domain superfamily/Winged helix DNA-binding domain"/>
    <property type="match status" value="1"/>
</dbReference>
<comment type="caution">
    <text evidence="6">The sequence shown here is derived from an EMBL/GenBank/DDBJ whole genome shotgun (WGS) entry which is preliminary data.</text>
</comment>
<dbReference type="SUPFAM" id="SSF53850">
    <property type="entry name" value="Periplasmic binding protein-like II"/>
    <property type="match status" value="1"/>
</dbReference>
<evidence type="ECO:0000256" key="1">
    <source>
        <dbReference type="ARBA" id="ARBA00009437"/>
    </source>
</evidence>
<dbReference type="InterPro" id="IPR036390">
    <property type="entry name" value="WH_DNA-bd_sf"/>
</dbReference>
<dbReference type="GO" id="GO:0005829">
    <property type="term" value="C:cytosol"/>
    <property type="evidence" value="ECO:0007669"/>
    <property type="project" value="TreeGrafter"/>
</dbReference>
<dbReference type="GO" id="GO:0003700">
    <property type="term" value="F:DNA-binding transcription factor activity"/>
    <property type="evidence" value="ECO:0007669"/>
    <property type="project" value="InterPro"/>
</dbReference>
<evidence type="ECO:0000259" key="5">
    <source>
        <dbReference type="PROSITE" id="PS50931"/>
    </source>
</evidence>
<dbReference type="Pfam" id="PF03466">
    <property type="entry name" value="LysR_substrate"/>
    <property type="match status" value="1"/>
</dbReference>
<dbReference type="InterPro" id="IPR005119">
    <property type="entry name" value="LysR_subst-bd"/>
</dbReference>
<dbReference type="FunFam" id="1.10.10.10:FF:000001">
    <property type="entry name" value="LysR family transcriptional regulator"/>
    <property type="match status" value="1"/>
</dbReference>
<dbReference type="PRINTS" id="PR00039">
    <property type="entry name" value="HTHLYSR"/>
</dbReference>